<comment type="similarity">
    <text evidence="2">Belongs to the mitochondrial carrier (TC 2.A.29) family.</text>
</comment>
<feature type="transmembrane region" description="Helical" evidence="11">
    <location>
        <begin position="531"/>
        <end position="553"/>
    </location>
</feature>
<evidence type="ECO:0000256" key="4">
    <source>
        <dbReference type="ARBA" id="ARBA00022692"/>
    </source>
</evidence>
<evidence type="ECO:0000313" key="13">
    <source>
        <dbReference type="EMBL" id="EWM27416.1"/>
    </source>
</evidence>
<evidence type="ECO:0000313" key="14">
    <source>
        <dbReference type="Proteomes" id="UP000019335"/>
    </source>
</evidence>
<evidence type="ECO:0000256" key="8">
    <source>
        <dbReference type="ARBA" id="ARBA00023140"/>
    </source>
</evidence>
<evidence type="ECO:0000256" key="5">
    <source>
        <dbReference type="ARBA" id="ARBA00022737"/>
    </source>
</evidence>
<dbReference type="GO" id="GO:0005347">
    <property type="term" value="F:ATP transmembrane transporter activity"/>
    <property type="evidence" value="ECO:0007669"/>
    <property type="project" value="InterPro"/>
</dbReference>
<dbReference type="EMBL" id="AZIL01000462">
    <property type="protein sequence ID" value="EWM27416.1"/>
    <property type="molecule type" value="Genomic_DNA"/>
</dbReference>
<dbReference type="PROSITE" id="PS50920">
    <property type="entry name" value="SOLCAR"/>
    <property type="match status" value="3"/>
</dbReference>
<feature type="repeat" description="Solcar" evidence="9">
    <location>
        <begin position="276"/>
        <end position="421"/>
    </location>
</feature>
<feature type="repeat" description="Solcar" evidence="9">
    <location>
        <begin position="529"/>
        <end position="626"/>
    </location>
</feature>
<evidence type="ECO:0000256" key="10">
    <source>
        <dbReference type="SAM" id="MobiDB-lite"/>
    </source>
</evidence>
<protein>
    <submittedName>
        <fullName evidence="13">DnaJ subfamily C, member 28</fullName>
    </submittedName>
</protein>
<keyword evidence="3" id="KW-0813">Transport</keyword>
<feature type="repeat" description="Solcar" evidence="9">
    <location>
        <begin position="430"/>
        <end position="513"/>
    </location>
</feature>
<dbReference type="GO" id="GO:0005778">
    <property type="term" value="C:peroxisomal membrane"/>
    <property type="evidence" value="ECO:0007669"/>
    <property type="project" value="UniProtKB-SubCell"/>
</dbReference>
<evidence type="ECO:0000256" key="1">
    <source>
        <dbReference type="ARBA" id="ARBA00004585"/>
    </source>
</evidence>
<proteinExistence type="inferred from homology"/>
<dbReference type="InterPro" id="IPR023395">
    <property type="entry name" value="MCP_dom_sf"/>
</dbReference>
<name>W7U3F7_9STRA</name>
<comment type="caution">
    <text evidence="13">The sequence shown here is derived from an EMBL/GenBank/DDBJ whole genome shotgun (WGS) entry which is preliminary data.</text>
</comment>
<keyword evidence="4 9" id="KW-0812">Transmembrane</keyword>
<dbReference type="Proteomes" id="UP000019335">
    <property type="component" value="Chromosome 6"/>
</dbReference>
<evidence type="ECO:0000256" key="9">
    <source>
        <dbReference type="PROSITE-ProRule" id="PRU00282"/>
    </source>
</evidence>
<reference evidence="13 14" key="1">
    <citation type="journal article" date="2014" name="Mol. Plant">
        <title>Chromosome Scale Genome Assembly and Transcriptome Profiling of Nannochloropsis gaditana in Nitrogen Depletion.</title>
        <authorList>
            <person name="Corteggiani Carpinelli E."/>
            <person name="Telatin A."/>
            <person name="Vitulo N."/>
            <person name="Forcato C."/>
            <person name="D'Angelo M."/>
            <person name="Schiavon R."/>
            <person name="Vezzi A."/>
            <person name="Giacometti G.M."/>
            <person name="Morosinotto T."/>
            <person name="Valle G."/>
        </authorList>
    </citation>
    <scope>NUCLEOTIDE SEQUENCE [LARGE SCALE GENOMIC DNA]</scope>
    <source>
        <strain evidence="13 14">B-31</strain>
    </source>
</reference>
<dbReference type="GO" id="GO:0006635">
    <property type="term" value="P:fatty acid beta-oxidation"/>
    <property type="evidence" value="ECO:0007669"/>
    <property type="project" value="InterPro"/>
</dbReference>
<evidence type="ECO:0000256" key="2">
    <source>
        <dbReference type="ARBA" id="ARBA00006375"/>
    </source>
</evidence>
<dbReference type="InterPro" id="IPR018108">
    <property type="entry name" value="MCP_transmembrane"/>
</dbReference>
<keyword evidence="14" id="KW-1185">Reference proteome</keyword>
<keyword evidence="6 11" id="KW-1133">Transmembrane helix</keyword>
<dbReference type="Pfam" id="PF00153">
    <property type="entry name" value="Mito_carr"/>
    <property type="match status" value="4"/>
</dbReference>
<dbReference type="Pfam" id="PF09350">
    <property type="entry name" value="DJC28_CD"/>
    <property type="match status" value="1"/>
</dbReference>
<evidence type="ECO:0000256" key="11">
    <source>
        <dbReference type="SAM" id="Phobius"/>
    </source>
</evidence>
<sequence length="637" mass="70355">MEHTTFVSHLPKQLQQYEAEQVNNPLVRDQSRLIIRKDDPANRQWLSLPEFDGGDADGHSTASYFEREVAARKARLIRAERAVFRRRVRREEVAEGGTEGTPEEGMSVEEKIQLAMAQGDFDDLKGKGKPLERLEGYLYATDKTSATYMDVLSKSGVKPVWVERSSRIRDAERRLVHRLEAEWAKVVLETWEHGEGAEKRGKEGAMARWKSRVVGLAGLREDVAWINAEIDLYNLQVPSMSLQRMRMTLEEVCDVVQGGEKEGGTWMEREATMASPEVLAEALSAAEGGAISTAVLYPLEVIKTVIQASKTKEQKQSRQATTTAATEDEQTSSAEGERNVAAAAAAVAASAADPLSGETAPEEGDEGSDEDSSALTTQDVAKEIYRRAGLGGFFGGVQYSSLQSSLEKSIYFYAYSTMKGVVKVLNGGRFGVRENLLVGYLSEVVHLPVTVPIEVVVTRIITSQGRLKSWSEAAKEVLKEGGPSGLYKGIPAYGVLCLKPAIQYTLFEQLRRGILSLLSRRRGVPVRALSAWQAFLLGALSRALATLIIFPWIRVRKMLMAQGKGVREGEEGGREGGKEATVLFTLQKTLRDEGVPGLYRGMAPELTRGVLSAALMLMIKERLYDFNKRMLLKTMRM</sequence>
<feature type="compositionally biased region" description="Acidic residues" evidence="10">
    <location>
        <begin position="360"/>
        <end position="372"/>
    </location>
</feature>
<organism evidence="13 14">
    <name type="scientific">Nannochloropsis gaditana</name>
    <dbReference type="NCBI Taxonomy" id="72520"/>
    <lineage>
        <taxon>Eukaryota</taxon>
        <taxon>Sar</taxon>
        <taxon>Stramenopiles</taxon>
        <taxon>Ochrophyta</taxon>
        <taxon>Eustigmatophyceae</taxon>
        <taxon>Eustigmatales</taxon>
        <taxon>Monodopsidaceae</taxon>
        <taxon>Nannochloropsis</taxon>
    </lineage>
</organism>
<keyword evidence="8" id="KW-0576">Peroxisome</keyword>
<gene>
    <name evidence="13" type="ORF">Naga_100138g8</name>
</gene>
<dbReference type="SUPFAM" id="SSF103506">
    <property type="entry name" value="Mitochondrial carrier"/>
    <property type="match status" value="1"/>
</dbReference>
<dbReference type="InterPro" id="IPR045900">
    <property type="entry name" value="Peroxisomal_Ade_carrier"/>
</dbReference>
<evidence type="ECO:0000259" key="12">
    <source>
        <dbReference type="Pfam" id="PF09350"/>
    </source>
</evidence>
<dbReference type="InterPro" id="IPR018961">
    <property type="entry name" value="DnaJ_homolog_subfam-C_membr-28"/>
</dbReference>
<evidence type="ECO:0000256" key="7">
    <source>
        <dbReference type="ARBA" id="ARBA00023136"/>
    </source>
</evidence>
<accession>W7U3F7</accession>
<keyword evidence="7 9" id="KW-0472">Membrane</keyword>
<comment type="subcellular location">
    <subcellularLocation>
        <location evidence="1">Peroxisome membrane</location>
        <topology evidence="1">Multi-pass membrane protein</topology>
    </subcellularLocation>
</comment>
<dbReference type="PANTHER" id="PTHR46650">
    <property type="entry name" value="PEROXISOMAL ADENINE NUCLEOTIDE TRANSPORTER 1"/>
    <property type="match status" value="1"/>
</dbReference>
<dbReference type="GO" id="GO:0007031">
    <property type="term" value="P:peroxisome organization"/>
    <property type="evidence" value="ECO:0007669"/>
    <property type="project" value="TreeGrafter"/>
</dbReference>
<dbReference type="Gene3D" id="1.50.40.10">
    <property type="entry name" value="Mitochondrial carrier domain"/>
    <property type="match status" value="2"/>
</dbReference>
<feature type="region of interest" description="Disordered" evidence="10">
    <location>
        <begin position="310"/>
        <end position="376"/>
    </location>
</feature>
<dbReference type="AlphaFoldDB" id="W7U3F7"/>
<dbReference type="GO" id="GO:0015217">
    <property type="term" value="F:ADP transmembrane transporter activity"/>
    <property type="evidence" value="ECO:0007669"/>
    <property type="project" value="InterPro"/>
</dbReference>
<evidence type="ECO:0000256" key="6">
    <source>
        <dbReference type="ARBA" id="ARBA00022989"/>
    </source>
</evidence>
<feature type="compositionally biased region" description="Low complexity" evidence="10">
    <location>
        <begin position="340"/>
        <end position="352"/>
    </location>
</feature>
<keyword evidence="5" id="KW-0677">Repeat</keyword>
<evidence type="ECO:0000256" key="3">
    <source>
        <dbReference type="ARBA" id="ARBA00022448"/>
    </source>
</evidence>
<feature type="domain" description="DnaJ homologue subfamily C member 28 conserved" evidence="12">
    <location>
        <begin position="108"/>
        <end position="175"/>
    </location>
</feature>
<dbReference type="OrthoDB" id="446044at2759"/>
<dbReference type="PANTHER" id="PTHR46650:SF1">
    <property type="entry name" value="PEROXISOMAL ADENINE NUCLEOTIDE TRANSPORTER 1"/>
    <property type="match status" value="1"/>
</dbReference>